<comment type="caution">
    <text evidence="17">The sequence shown here is derived from an EMBL/GenBank/DDBJ whole genome shotgun (WGS) entry which is preliminary data.</text>
</comment>
<evidence type="ECO:0000256" key="5">
    <source>
        <dbReference type="ARBA" id="ARBA00022723"/>
    </source>
</evidence>
<feature type="disulfide bond" evidence="14">
    <location>
        <begin position="140"/>
        <end position="172"/>
    </location>
</feature>
<keyword evidence="9 14" id="KW-1015">Disulfide bond</keyword>
<keyword evidence="10" id="KW-0873">Pyrrolidone carboxylic acid</keyword>
<evidence type="ECO:0000256" key="14">
    <source>
        <dbReference type="PIRSR" id="PIRSR600823-5"/>
    </source>
</evidence>
<reference evidence="17" key="1">
    <citation type="journal article" date="2023" name="Nat. Commun.">
        <title>Diploid and tetraploid genomes of Acorus and the evolution of monocots.</title>
        <authorList>
            <person name="Ma L."/>
            <person name="Liu K.W."/>
            <person name="Li Z."/>
            <person name="Hsiao Y.Y."/>
            <person name="Qi Y."/>
            <person name="Fu T."/>
            <person name="Tang G.D."/>
            <person name="Zhang D."/>
            <person name="Sun W.H."/>
            <person name="Liu D.K."/>
            <person name="Li Y."/>
            <person name="Chen G.Z."/>
            <person name="Liu X.D."/>
            <person name="Liao X.Y."/>
            <person name="Jiang Y.T."/>
            <person name="Yu X."/>
            <person name="Hao Y."/>
            <person name="Huang J."/>
            <person name="Zhao X.W."/>
            <person name="Ke S."/>
            <person name="Chen Y.Y."/>
            <person name="Wu W.L."/>
            <person name="Hsu J.L."/>
            <person name="Lin Y.F."/>
            <person name="Huang M.D."/>
            <person name="Li C.Y."/>
            <person name="Huang L."/>
            <person name="Wang Z.W."/>
            <person name="Zhao X."/>
            <person name="Zhong W.Y."/>
            <person name="Peng D.H."/>
            <person name="Ahmad S."/>
            <person name="Lan S."/>
            <person name="Zhang J.S."/>
            <person name="Tsai W.C."/>
            <person name="Van de Peer Y."/>
            <person name="Liu Z.J."/>
        </authorList>
    </citation>
    <scope>NUCLEOTIDE SEQUENCE</scope>
    <source>
        <strain evidence="17">CP</strain>
    </source>
</reference>
<evidence type="ECO:0000313" key="18">
    <source>
        <dbReference type="Proteomes" id="UP001180020"/>
    </source>
</evidence>
<dbReference type="GO" id="GO:0020037">
    <property type="term" value="F:heme binding"/>
    <property type="evidence" value="ECO:0007669"/>
    <property type="project" value="InterPro"/>
</dbReference>
<dbReference type="GO" id="GO:0042744">
    <property type="term" value="P:hydrogen peroxide catabolic process"/>
    <property type="evidence" value="ECO:0007669"/>
    <property type="project" value="UniProtKB-KW"/>
</dbReference>
<dbReference type="AlphaFoldDB" id="A0AAV9E3X7"/>
<evidence type="ECO:0000256" key="9">
    <source>
        <dbReference type="ARBA" id="ARBA00023157"/>
    </source>
</evidence>
<feature type="domain" description="Plant heme peroxidase family profile" evidence="16">
    <location>
        <begin position="62"/>
        <end position="269"/>
    </location>
</feature>
<dbReference type="InterPro" id="IPR033905">
    <property type="entry name" value="Secretory_peroxidase"/>
</dbReference>
<dbReference type="GO" id="GO:0006979">
    <property type="term" value="P:response to oxidative stress"/>
    <property type="evidence" value="ECO:0007669"/>
    <property type="project" value="InterPro"/>
</dbReference>
<evidence type="ECO:0000256" key="2">
    <source>
        <dbReference type="ARBA" id="ARBA00006873"/>
    </source>
</evidence>
<dbReference type="PANTHER" id="PTHR31388:SF6">
    <property type="entry name" value="PEROXIDASE"/>
    <property type="match status" value="1"/>
</dbReference>
<dbReference type="Proteomes" id="UP001180020">
    <property type="component" value="Unassembled WGS sequence"/>
</dbReference>
<dbReference type="PROSITE" id="PS51257">
    <property type="entry name" value="PROKAR_LIPOPROTEIN"/>
    <property type="match status" value="1"/>
</dbReference>
<keyword evidence="18" id="KW-1185">Reference proteome</keyword>
<evidence type="ECO:0000256" key="3">
    <source>
        <dbReference type="ARBA" id="ARBA00022559"/>
    </source>
</evidence>
<keyword evidence="3 17" id="KW-0575">Peroxidase</keyword>
<evidence type="ECO:0000259" key="16">
    <source>
        <dbReference type="PROSITE" id="PS50873"/>
    </source>
</evidence>
<protein>
    <submittedName>
        <fullName evidence="17">Peroxidase 59</fullName>
    </submittedName>
</protein>
<feature type="binding site" description="axial binding residue" evidence="13">
    <location>
        <position position="133"/>
    </location>
    <ligand>
        <name>heme b</name>
        <dbReference type="ChEBI" id="CHEBI:60344"/>
    </ligand>
    <ligandPart>
        <name>Fe</name>
        <dbReference type="ChEBI" id="CHEBI:18248"/>
    </ligandPart>
</feature>
<dbReference type="Gene3D" id="1.10.520.10">
    <property type="match status" value="1"/>
</dbReference>
<feature type="binding site" evidence="13">
    <location>
        <position position="134"/>
    </location>
    <ligand>
        <name>Ca(2+)</name>
        <dbReference type="ChEBI" id="CHEBI:29108"/>
        <label>2</label>
    </ligand>
</feature>
<sequence>MEKPKFMSKCLVLVALLIACLIINNVESQLTTDYYANTCPNLFWIVRRQMFNALMNEMRIAASLLRLHFHDCFVNSGGPAWQVLLGRRDGLVANRTGANVRLPSPLDDVDQIIAKFAAVGLNITDVVSLSGGHTIGLARCAVFSSRLSNFSSTGSPDPILDASMVTSLQSLCPTSGDGNATTSLDVNSTYRFDNHYFDNLLNNKGLLFSDQVLFSGNNATSTTKSLVQAYSQDSALFFRNFANSMINMGNISPLTGSEGQIRRNCRVVN</sequence>
<dbReference type="PRINTS" id="PR00461">
    <property type="entry name" value="PLPEROXIDASE"/>
</dbReference>
<dbReference type="PROSITE" id="PS50873">
    <property type="entry name" value="PEROXIDASE_4"/>
    <property type="match status" value="1"/>
</dbReference>
<evidence type="ECO:0000256" key="6">
    <source>
        <dbReference type="ARBA" id="ARBA00022837"/>
    </source>
</evidence>
<evidence type="ECO:0000256" key="8">
    <source>
        <dbReference type="ARBA" id="ARBA00023004"/>
    </source>
</evidence>
<accession>A0AAV9E3X7</accession>
<dbReference type="InterPro" id="IPR019794">
    <property type="entry name" value="Peroxidases_AS"/>
</dbReference>
<evidence type="ECO:0000256" key="11">
    <source>
        <dbReference type="ARBA" id="ARBA00023324"/>
    </source>
</evidence>
<name>A0AAV9E3X7_ACOCL</name>
<evidence type="ECO:0000256" key="4">
    <source>
        <dbReference type="ARBA" id="ARBA00022617"/>
    </source>
</evidence>
<comment type="catalytic activity">
    <reaction evidence="1">
        <text>2 a phenolic donor + H2O2 = 2 a phenolic radical donor + 2 H2O</text>
        <dbReference type="Rhea" id="RHEA:56136"/>
        <dbReference type="ChEBI" id="CHEBI:15377"/>
        <dbReference type="ChEBI" id="CHEBI:16240"/>
        <dbReference type="ChEBI" id="CHEBI:139520"/>
        <dbReference type="ChEBI" id="CHEBI:139521"/>
        <dbReference type="EC" id="1.11.1.7"/>
    </reaction>
</comment>
<comment type="cofactor">
    <cofactor evidence="13">
        <name>Ca(2+)</name>
        <dbReference type="ChEBI" id="CHEBI:29108"/>
    </cofactor>
    <text evidence="13">Binds 2 calcium ions per subunit.</text>
</comment>
<keyword evidence="15" id="KW-0732">Signal</keyword>
<dbReference type="InterPro" id="IPR019793">
    <property type="entry name" value="Peroxidases_heam-ligand_BS"/>
</dbReference>
<evidence type="ECO:0000256" key="7">
    <source>
        <dbReference type="ARBA" id="ARBA00023002"/>
    </source>
</evidence>
<dbReference type="PROSITE" id="PS00436">
    <property type="entry name" value="PEROXIDASE_2"/>
    <property type="match status" value="1"/>
</dbReference>
<dbReference type="GO" id="GO:0140825">
    <property type="term" value="F:lactoperoxidase activity"/>
    <property type="evidence" value="ECO:0007669"/>
    <property type="project" value="UniProtKB-EC"/>
</dbReference>
<proteinExistence type="inferred from homology"/>
<evidence type="ECO:0000256" key="12">
    <source>
        <dbReference type="PIRSR" id="PIRSR600823-2"/>
    </source>
</evidence>
<feature type="chain" id="PRO_5043720673" evidence="15">
    <location>
        <begin position="29"/>
        <end position="269"/>
    </location>
</feature>
<keyword evidence="4" id="KW-0349">Heme</keyword>
<organism evidence="17 18">
    <name type="scientific">Acorus calamus</name>
    <name type="common">Sweet flag</name>
    <dbReference type="NCBI Taxonomy" id="4465"/>
    <lineage>
        <taxon>Eukaryota</taxon>
        <taxon>Viridiplantae</taxon>
        <taxon>Streptophyta</taxon>
        <taxon>Embryophyta</taxon>
        <taxon>Tracheophyta</taxon>
        <taxon>Spermatophyta</taxon>
        <taxon>Magnoliopsida</taxon>
        <taxon>Liliopsida</taxon>
        <taxon>Acoraceae</taxon>
        <taxon>Acorus</taxon>
    </lineage>
</organism>
<dbReference type="SUPFAM" id="SSF48113">
    <property type="entry name" value="Heme-dependent peroxidases"/>
    <property type="match status" value="1"/>
</dbReference>
<dbReference type="GO" id="GO:0046872">
    <property type="term" value="F:metal ion binding"/>
    <property type="evidence" value="ECO:0007669"/>
    <property type="project" value="UniProtKB-KW"/>
</dbReference>
<dbReference type="InterPro" id="IPR000823">
    <property type="entry name" value="Peroxidase_pln"/>
</dbReference>
<dbReference type="Gene3D" id="1.10.420.10">
    <property type="entry name" value="Peroxidase, domain 2"/>
    <property type="match status" value="1"/>
</dbReference>
<feature type="binding site" evidence="13">
    <location>
        <position position="193"/>
    </location>
    <ligand>
        <name>Ca(2+)</name>
        <dbReference type="ChEBI" id="CHEBI:29108"/>
        <label>2</label>
    </ligand>
</feature>
<dbReference type="EMBL" id="JAUJYO010000009">
    <property type="protein sequence ID" value="KAK1308361.1"/>
    <property type="molecule type" value="Genomic_DNA"/>
</dbReference>
<reference evidence="17" key="2">
    <citation type="submission" date="2023-06" db="EMBL/GenBank/DDBJ databases">
        <authorList>
            <person name="Ma L."/>
            <person name="Liu K.-W."/>
            <person name="Li Z."/>
            <person name="Hsiao Y.-Y."/>
            <person name="Qi Y."/>
            <person name="Fu T."/>
            <person name="Tang G."/>
            <person name="Zhang D."/>
            <person name="Sun W.-H."/>
            <person name="Liu D.-K."/>
            <person name="Li Y."/>
            <person name="Chen G.-Z."/>
            <person name="Liu X.-D."/>
            <person name="Liao X.-Y."/>
            <person name="Jiang Y.-T."/>
            <person name="Yu X."/>
            <person name="Hao Y."/>
            <person name="Huang J."/>
            <person name="Zhao X.-W."/>
            <person name="Ke S."/>
            <person name="Chen Y.-Y."/>
            <person name="Wu W.-L."/>
            <person name="Hsu J.-L."/>
            <person name="Lin Y.-F."/>
            <person name="Huang M.-D."/>
            <person name="Li C.-Y."/>
            <person name="Huang L."/>
            <person name="Wang Z.-W."/>
            <person name="Zhao X."/>
            <person name="Zhong W.-Y."/>
            <person name="Peng D.-H."/>
            <person name="Ahmad S."/>
            <person name="Lan S."/>
            <person name="Zhang J.-S."/>
            <person name="Tsai W.-C."/>
            <person name="Van De Peer Y."/>
            <person name="Liu Z.-J."/>
        </authorList>
    </citation>
    <scope>NUCLEOTIDE SEQUENCE</scope>
    <source>
        <strain evidence="17">CP</strain>
        <tissue evidence="17">Leaves</tissue>
    </source>
</reference>
<comment type="cofactor">
    <cofactor evidence="13">
        <name>heme b</name>
        <dbReference type="ChEBI" id="CHEBI:60344"/>
    </cofactor>
    <text evidence="13">Binds 1 heme b (iron(II)-protoporphyrin IX) group per subunit.</text>
</comment>
<feature type="binding site" evidence="13">
    <location>
        <position position="185"/>
    </location>
    <ligand>
        <name>Ca(2+)</name>
        <dbReference type="ChEBI" id="CHEBI:29108"/>
        <label>2</label>
    </ligand>
</feature>
<evidence type="ECO:0000256" key="1">
    <source>
        <dbReference type="ARBA" id="ARBA00000189"/>
    </source>
</evidence>
<keyword evidence="5 13" id="KW-0479">Metal-binding</keyword>
<dbReference type="InterPro" id="IPR010255">
    <property type="entry name" value="Haem_peroxidase_sf"/>
</dbReference>
<comment type="similarity">
    <text evidence="2">Belongs to the peroxidase family. Ascorbate peroxidase subfamily.</text>
</comment>
<dbReference type="PRINTS" id="PR00458">
    <property type="entry name" value="PEROXIDASE"/>
</dbReference>
<dbReference type="InterPro" id="IPR002016">
    <property type="entry name" value="Haem_peroxidase"/>
</dbReference>
<dbReference type="Pfam" id="PF00141">
    <property type="entry name" value="peroxidase"/>
    <property type="match status" value="1"/>
</dbReference>
<dbReference type="PROSITE" id="PS00435">
    <property type="entry name" value="PEROXIDASE_1"/>
    <property type="match status" value="1"/>
</dbReference>
<evidence type="ECO:0000256" key="10">
    <source>
        <dbReference type="ARBA" id="ARBA00023283"/>
    </source>
</evidence>
<evidence type="ECO:0000256" key="15">
    <source>
        <dbReference type="SAM" id="SignalP"/>
    </source>
</evidence>
<feature type="binding site" evidence="12">
    <location>
        <position position="103"/>
    </location>
    <ligand>
        <name>substrate</name>
    </ligand>
</feature>
<dbReference type="FunFam" id="1.10.420.10:FF:000001">
    <property type="entry name" value="Peroxidase"/>
    <property type="match status" value="1"/>
</dbReference>
<keyword evidence="11" id="KW-0376">Hydrogen peroxide</keyword>
<gene>
    <name evidence="17" type="primary">PER59</name>
    <name evidence="17" type="ORF">QJS10_CPA09g00308</name>
</gene>
<keyword evidence="7" id="KW-0560">Oxidoreductase</keyword>
<keyword evidence="8 13" id="KW-0408">Iron</keyword>
<evidence type="ECO:0000256" key="13">
    <source>
        <dbReference type="PIRSR" id="PIRSR600823-3"/>
    </source>
</evidence>
<dbReference type="PANTHER" id="PTHR31388">
    <property type="entry name" value="PEROXIDASE 72-RELATED"/>
    <property type="match status" value="1"/>
</dbReference>
<dbReference type="CDD" id="cd00693">
    <property type="entry name" value="secretory_peroxidase"/>
    <property type="match status" value="1"/>
</dbReference>
<keyword evidence="6 13" id="KW-0106">Calcium</keyword>
<feature type="signal peptide" evidence="15">
    <location>
        <begin position="1"/>
        <end position="28"/>
    </location>
</feature>
<evidence type="ECO:0000313" key="17">
    <source>
        <dbReference type="EMBL" id="KAK1308361.1"/>
    </source>
</evidence>